<organism evidence="1 2">
    <name type="scientific">Penicillium chrysogenum</name>
    <name type="common">Penicillium notatum</name>
    <dbReference type="NCBI Taxonomy" id="5076"/>
    <lineage>
        <taxon>Eukaryota</taxon>
        <taxon>Fungi</taxon>
        <taxon>Dikarya</taxon>
        <taxon>Ascomycota</taxon>
        <taxon>Pezizomycotina</taxon>
        <taxon>Eurotiomycetes</taxon>
        <taxon>Eurotiomycetidae</taxon>
        <taxon>Eurotiales</taxon>
        <taxon>Aspergillaceae</taxon>
        <taxon>Penicillium</taxon>
        <taxon>Penicillium chrysogenum species complex</taxon>
    </lineage>
</organism>
<accession>A0ABQ8WW82</accession>
<dbReference type="Proteomes" id="UP001220256">
    <property type="component" value="Unassembled WGS sequence"/>
</dbReference>
<dbReference type="CDD" id="cd12148">
    <property type="entry name" value="fungal_TF_MHR"/>
    <property type="match status" value="1"/>
</dbReference>
<sequence>MDGGVPQTTITLPEIEQCPMRRSNTTIPQDFSDVRSSLRYHGRGILNVLTPYRARSAESLVTGAAVDLPQKHLVDRLLAQYFNRVHTVLPVLHRPIFTSEYEKSRIAKRKARNTLAHLVELPTSGVTTLTWIELGPLCWQAFSPILLVRTRAKGHVPDLDRDEETISYVSGDTQATSDGSWVWHGSQTGSQLERMGYASRTTPNCAGQPEIETDVEWEGWD</sequence>
<comment type="caution">
    <text evidence="1">The sequence shown here is derived from an EMBL/GenBank/DDBJ whole genome shotgun (WGS) entry which is preliminary data.</text>
</comment>
<dbReference type="EMBL" id="JAPVEB010000001">
    <property type="protein sequence ID" value="KAJ5283303.1"/>
    <property type="molecule type" value="Genomic_DNA"/>
</dbReference>
<evidence type="ECO:0000313" key="1">
    <source>
        <dbReference type="EMBL" id="KAJ5283303.1"/>
    </source>
</evidence>
<reference evidence="1 2" key="1">
    <citation type="journal article" date="2023" name="IMA Fungus">
        <title>Comparative genomic study of the Penicillium genus elucidates a diverse pangenome and 15 lateral gene transfer events.</title>
        <authorList>
            <person name="Petersen C."/>
            <person name="Sorensen T."/>
            <person name="Nielsen M.R."/>
            <person name="Sondergaard T.E."/>
            <person name="Sorensen J.L."/>
            <person name="Fitzpatrick D.A."/>
            <person name="Frisvad J.C."/>
            <person name="Nielsen K.L."/>
        </authorList>
    </citation>
    <scope>NUCLEOTIDE SEQUENCE [LARGE SCALE GENOMIC DNA]</scope>
    <source>
        <strain evidence="1 2">IBT 3361</strain>
    </source>
</reference>
<evidence type="ECO:0000313" key="2">
    <source>
        <dbReference type="Proteomes" id="UP001220256"/>
    </source>
</evidence>
<protein>
    <submittedName>
        <fullName evidence="1">Uncharacterized protein</fullName>
    </submittedName>
</protein>
<gene>
    <name evidence="1" type="ORF">N7505_001283</name>
</gene>
<name>A0ABQ8WW82_PENCH</name>
<keyword evidence="2" id="KW-1185">Reference proteome</keyword>
<proteinExistence type="predicted"/>